<dbReference type="Gene3D" id="3.80.30.20">
    <property type="entry name" value="tm_1862 like domain"/>
    <property type="match status" value="1"/>
</dbReference>
<evidence type="ECO:0000256" key="2">
    <source>
        <dbReference type="ARBA" id="ARBA00022691"/>
    </source>
</evidence>
<keyword evidence="4" id="KW-0408">Iron</keyword>
<dbReference type="CDD" id="cd01335">
    <property type="entry name" value="Radical_SAM"/>
    <property type="match status" value="1"/>
</dbReference>
<dbReference type="GO" id="GO:0003824">
    <property type="term" value="F:catalytic activity"/>
    <property type="evidence" value="ECO:0007669"/>
    <property type="project" value="InterPro"/>
</dbReference>
<evidence type="ECO:0000313" key="8">
    <source>
        <dbReference type="Proteomes" id="UP000231019"/>
    </source>
</evidence>
<dbReference type="SFLD" id="SFLDG01123">
    <property type="entry name" value="methyltransferase_(Class_B)"/>
    <property type="match status" value="1"/>
</dbReference>
<accession>A0A2M7G1Q8</accession>
<dbReference type="PANTHER" id="PTHR43409">
    <property type="entry name" value="ANAEROBIC MAGNESIUM-PROTOPORPHYRIN IX MONOMETHYL ESTER CYCLASE-RELATED"/>
    <property type="match status" value="1"/>
</dbReference>
<dbReference type="SUPFAM" id="SSF102114">
    <property type="entry name" value="Radical SAM enzymes"/>
    <property type="match status" value="1"/>
</dbReference>
<evidence type="ECO:0000256" key="3">
    <source>
        <dbReference type="ARBA" id="ARBA00022723"/>
    </source>
</evidence>
<feature type="domain" description="B12-binding" evidence="6">
    <location>
        <begin position="14"/>
        <end position="153"/>
    </location>
</feature>
<name>A0A2M7G1Q8_9BACT</name>
<protein>
    <recommendedName>
        <fullName evidence="6">B12-binding domain-containing protein</fullName>
    </recommendedName>
</protein>
<dbReference type="InterPro" id="IPR058240">
    <property type="entry name" value="rSAM_sf"/>
</dbReference>
<comment type="caution">
    <text evidence="7">The sequence shown here is derived from an EMBL/GenBank/DDBJ whole genome shotgun (WGS) entry which is preliminary data.</text>
</comment>
<dbReference type="InterPro" id="IPR006158">
    <property type="entry name" value="Cobalamin-bd"/>
</dbReference>
<dbReference type="Proteomes" id="UP000231019">
    <property type="component" value="Unassembled WGS sequence"/>
</dbReference>
<dbReference type="PANTHER" id="PTHR43409:SF16">
    <property type="entry name" value="SLR0320 PROTEIN"/>
    <property type="match status" value="1"/>
</dbReference>
<keyword evidence="3" id="KW-0479">Metal-binding</keyword>
<keyword evidence="2" id="KW-0949">S-adenosyl-L-methionine</keyword>
<dbReference type="InterPro" id="IPR023404">
    <property type="entry name" value="rSAM_horseshoe"/>
</dbReference>
<dbReference type="GO" id="GO:0051539">
    <property type="term" value="F:4 iron, 4 sulfur cluster binding"/>
    <property type="evidence" value="ECO:0007669"/>
    <property type="project" value="UniProtKB-KW"/>
</dbReference>
<evidence type="ECO:0000313" key="7">
    <source>
        <dbReference type="EMBL" id="PIW15481.1"/>
    </source>
</evidence>
<evidence type="ECO:0000259" key="6">
    <source>
        <dbReference type="PROSITE" id="PS51332"/>
    </source>
</evidence>
<dbReference type="SFLD" id="SFLDS00029">
    <property type="entry name" value="Radical_SAM"/>
    <property type="match status" value="1"/>
</dbReference>
<evidence type="ECO:0000256" key="5">
    <source>
        <dbReference type="ARBA" id="ARBA00023014"/>
    </source>
</evidence>
<organism evidence="7 8">
    <name type="scientific">bacterium (Candidatus Blackallbacteria) CG17_big_fil_post_rev_8_21_14_2_50_48_46</name>
    <dbReference type="NCBI Taxonomy" id="2014261"/>
    <lineage>
        <taxon>Bacteria</taxon>
        <taxon>Candidatus Blackallbacteria</taxon>
    </lineage>
</organism>
<dbReference type="InterPro" id="IPR051198">
    <property type="entry name" value="BchE-like"/>
</dbReference>
<dbReference type="EMBL" id="PFFQ01000052">
    <property type="protein sequence ID" value="PIW15481.1"/>
    <property type="molecule type" value="Genomic_DNA"/>
</dbReference>
<evidence type="ECO:0000256" key="1">
    <source>
        <dbReference type="ARBA" id="ARBA00001966"/>
    </source>
</evidence>
<evidence type="ECO:0000256" key="4">
    <source>
        <dbReference type="ARBA" id="ARBA00023004"/>
    </source>
</evidence>
<keyword evidence="5" id="KW-0411">Iron-sulfur</keyword>
<dbReference type="AlphaFoldDB" id="A0A2M7G1Q8"/>
<dbReference type="InterPro" id="IPR007197">
    <property type="entry name" value="rSAM"/>
</dbReference>
<dbReference type="InterPro" id="IPR006638">
    <property type="entry name" value="Elp3/MiaA/NifB-like_rSAM"/>
</dbReference>
<dbReference type="Pfam" id="PF02310">
    <property type="entry name" value="B12-binding"/>
    <property type="match status" value="1"/>
</dbReference>
<proteinExistence type="predicted"/>
<dbReference type="GO" id="GO:0046872">
    <property type="term" value="F:metal ion binding"/>
    <property type="evidence" value="ECO:0007669"/>
    <property type="project" value="UniProtKB-KW"/>
</dbReference>
<dbReference type="SMART" id="SM00729">
    <property type="entry name" value="Elp3"/>
    <property type="match status" value="1"/>
</dbReference>
<dbReference type="GO" id="GO:0005829">
    <property type="term" value="C:cytosol"/>
    <property type="evidence" value="ECO:0007669"/>
    <property type="project" value="TreeGrafter"/>
</dbReference>
<dbReference type="GO" id="GO:0031419">
    <property type="term" value="F:cobalamin binding"/>
    <property type="evidence" value="ECO:0007669"/>
    <property type="project" value="InterPro"/>
</dbReference>
<reference evidence="7 8" key="1">
    <citation type="submission" date="2017-09" db="EMBL/GenBank/DDBJ databases">
        <title>Depth-based differentiation of microbial function through sediment-hosted aquifers and enrichment of novel symbionts in the deep terrestrial subsurface.</title>
        <authorList>
            <person name="Probst A.J."/>
            <person name="Ladd B."/>
            <person name="Jarett J.K."/>
            <person name="Geller-Mcgrath D.E."/>
            <person name="Sieber C.M."/>
            <person name="Emerson J.B."/>
            <person name="Anantharaman K."/>
            <person name="Thomas B.C."/>
            <person name="Malmstrom R."/>
            <person name="Stieglmeier M."/>
            <person name="Klingl A."/>
            <person name="Woyke T."/>
            <person name="Ryan C.M."/>
            <person name="Banfield J.F."/>
        </authorList>
    </citation>
    <scope>NUCLEOTIDE SEQUENCE [LARGE SCALE GENOMIC DNA]</scope>
    <source>
        <strain evidence="7">CG17_big_fil_post_rev_8_21_14_2_50_48_46</strain>
    </source>
</reference>
<comment type="cofactor">
    <cofactor evidence="1">
        <name>[4Fe-4S] cluster</name>
        <dbReference type="ChEBI" id="CHEBI:49883"/>
    </cofactor>
</comment>
<dbReference type="InterPro" id="IPR034466">
    <property type="entry name" value="Methyltransferase_Class_B"/>
</dbReference>
<dbReference type="PROSITE" id="PS51332">
    <property type="entry name" value="B12_BINDING"/>
    <property type="match status" value="1"/>
</dbReference>
<dbReference type="Gene3D" id="3.40.50.280">
    <property type="entry name" value="Cobalamin-binding domain"/>
    <property type="match status" value="1"/>
</dbReference>
<dbReference type="Pfam" id="PF04055">
    <property type="entry name" value="Radical_SAM"/>
    <property type="match status" value="1"/>
</dbReference>
<dbReference type="SFLD" id="SFLDG01082">
    <property type="entry name" value="B12-binding_domain_containing"/>
    <property type="match status" value="1"/>
</dbReference>
<gene>
    <name evidence="7" type="ORF">COW36_16895</name>
</gene>
<sequence>MRALERDLGEAMHSGKLKIGLVQLNSGARPYLPYVAGLLQAYVQAYASQPERYQFLLPLCEFSSVSEACEQLQGADLVGFSAYVWNIQRSLAIARRLRELSPQTLIVFGGPQVPNQAETFLRENPCIDLCVHGEGEARFLEILEALPLKDWSGLSSLSWLDSEGNFQTRPPAARSKDLDRLPSPYLAGVFEPLMQAEPEKKWAILWETNRGCPFTCSFCDWGSATQSKVYGFDQKRLESELNWFAQHQIEYIFCCDANFGLLKRDLELARYAAKVRQATGFPRALVVQNTKNVTDRAFEVHKILAEAGLDTDVTLSMQSLSPVVLKEVKRQNISLDYYRDLRQRLMRSRIKAYTDMILGLPGETLDSFISGICTLIEHGQYHEIKIYSANILPNAEMADPAYRALHGMQTVQSRTVYLHTPVYAPDPERDEYLELVIATQTLPRKDWVKAKAFGYLVHFLFFTPGVARMALMMLHTQWGIPYRQLFECFMRQDSPWPLLNQIWRQFCAKAEAIQSGDLEYSEGPEAYLQKKWWQPYEWALRHLVYQGLLAQFGREAEAALSVGLSNLKLPPDLLKDCLAYNRVFIQLLHHQEVAGLGLGYNLWEVYQGLLVGETLQLEKKTSVYRKNWRGAPYTLERVS</sequence>